<dbReference type="InterPro" id="IPR005135">
    <property type="entry name" value="Endo/exonuclease/phosphatase"/>
</dbReference>
<comment type="caution">
    <text evidence="6">The sequence shown here is derived from an EMBL/GenBank/DDBJ whole genome shotgun (WGS) entry which is preliminary data.</text>
</comment>
<keyword evidence="7" id="KW-1185">Reference proteome</keyword>
<dbReference type="Proteomes" id="UP000275408">
    <property type="component" value="Unassembled WGS sequence"/>
</dbReference>
<dbReference type="STRING" id="46731.A0A3M6UKK7"/>
<dbReference type="InterPro" id="IPR050410">
    <property type="entry name" value="CCR4/nocturin_mRNA_transcr"/>
</dbReference>
<gene>
    <name evidence="6" type="ORF">pdam_00012123</name>
</gene>
<protein>
    <recommendedName>
        <fullName evidence="3">Nocturnin</fullName>
    </recommendedName>
</protein>
<proteinExistence type="inferred from homology"/>
<dbReference type="SUPFAM" id="SSF56219">
    <property type="entry name" value="DNase I-like"/>
    <property type="match status" value="1"/>
</dbReference>
<dbReference type="InterPro" id="IPR036691">
    <property type="entry name" value="Endo/exonu/phosph_ase_sf"/>
</dbReference>
<comment type="similarity">
    <text evidence="1">Belongs to the CCR4/nocturin family.</text>
</comment>
<name>A0A3M6UKK7_POCDA</name>
<organism evidence="6 7">
    <name type="scientific">Pocillopora damicornis</name>
    <name type="common">Cauliflower coral</name>
    <name type="synonym">Millepora damicornis</name>
    <dbReference type="NCBI Taxonomy" id="46731"/>
    <lineage>
        <taxon>Eukaryota</taxon>
        <taxon>Metazoa</taxon>
        <taxon>Cnidaria</taxon>
        <taxon>Anthozoa</taxon>
        <taxon>Hexacorallia</taxon>
        <taxon>Scleractinia</taxon>
        <taxon>Astrocoeniina</taxon>
        <taxon>Pocilloporidae</taxon>
        <taxon>Pocillopora</taxon>
    </lineage>
</organism>
<evidence type="ECO:0000313" key="7">
    <source>
        <dbReference type="Proteomes" id="UP000275408"/>
    </source>
</evidence>
<evidence type="ECO:0000256" key="2">
    <source>
        <dbReference type="ARBA" id="ARBA00022801"/>
    </source>
</evidence>
<accession>A0A3M6UKK7</accession>
<dbReference type="PANTHER" id="PTHR12121">
    <property type="entry name" value="CARBON CATABOLITE REPRESSOR PROTEIN 4"/>
    <property type="match status" value="1"/>
</dbReference>
<keyword evidence="2" id="KW-0378">Hydrolase</keyword>
<dbReference type="Pfam" id="PF03372">
    <property type="entry name" value="Exo_endo_phos"/>
    <property type="match status" value="1"/>
</dbReference>
<evidence type="ECO:0000256" key="4">
    <source>
        <dbReference type="SAM" id="Phobius"/>
    </source>
</evidence>
<keyword evidence="4" id="KW-0812">Transmembrane</keyword>
<dbReference type="PANTHER" id="PTHR12121:SF45">
    <property type="entry name" value="NOCTURNIN"/>
    <property type="match status" value="1"/>
</dbReference>
<evidence type="ECO:0000256" key="1">
    <source>
        <dbReference type="ARBA" id="ARBA00010774"/>
    </source>
</evidence>
<keyword evidence="4" id="KW-0472">Membrane</keyword>
<evidence type="ECO:0000259" key="5">
    <source>
        <dbReference type="Pfam" id="PF03372"/>
    </source>
</evidence>
<dbReference type="OMA" id="CALFFDR"/>
<evidence type="ECO:0000256" key="3">
    <source>
        <dbReference type="ARBA" id="ARBA00023807"/>
    </source>
</evidence>
<dbReference type="EMBL" id="RCHS01001311">
    <property type="protein sequence ID" value="RMX54155.1"/>
    <property type="molecule type" value="Genomic_DNA"/>
</dbReference>
<feature type="transmembrane region" description="Helical" evidence="4">
    <location>
        <begin position="12"/>
        <end position="31"/>
    </location>
</feature>
<dbReference type="Gene3D" id="3.60.10.10">
    <property type="entry name" value="Endonuclease/exonuclease/phosphatase"/>
    <property type="match status" value="1"/>
</dbReference>
<dbReference type="GO" id="GO:0006139">
    <property type="term" value="P:nucleobase-containing compound metabolic process"/>
    <property type="evidence" value="ECO:0007669"/>
    <property type="project" value="UniProtKB-ARBA"/>
</dbReference>
<feature type="domain" description="Endonuclease/exonuclease/phosphatase" evidence="5">
    <location>
        <begin position="107"/>
        <end position="374"/>
    </location>
</feature>
<keyword evidence="4" id="KW-1133">Transmembrane helix</keyword>
<dbReference type="GO" id="GO:0000175">
    <property type="term" value="F:3'-5'-RNA exonuclease activity"/>
    <property type="evidence" value="ECO:0007669"/>
    <property type="project" value="TreeGrafter"/>
</dbReference>
<evidence type="ECO:0000313" key="6">
    <source>
        <dbReference type="EMBL" id="RMX54155.1"/>
    </source>
</evidence>
<reference evidence="6 7" key="1">
    <citation type="journal article" date="2018" name="Sci. Rep.">
        <title>Comparative analysis of the Pocillopora damicornis genome highlights role of immune system in coral evolution.</title>
        <authorList>
            <person name="Cunning R."/>
            <person name="Bay R.A."/>
            <person name="Gillette P."/>
            <person name="Baker A.C."/>
            <person name="Traylor-Knowles N."/>
        </authorList>
    </citation>
    <scope>NUCLEOTIDE SEQUENCE [LARGE SCALE GENOMIC DNA]</scope>
    <source>
        <strain evidence="6">RSMAS</strain>
        <tissue evidence="6">Whole animal</tissue>
    </source>
</reference>
<dbReference type="AlphaFoldDB" id="A0A3M6UKK7"/>
<sequence length="384" mass="43292">MKTSKSGGKHFLIIGISLVTGIVLLVNGWILSAGSVFENRAFSIFIKKQMNQEMAADKLGFLFARKETMTEITKMVKKFPPLLERTFISCENEGKIKSGETSEFRVLQWNVLADVLSTSSPTDNFIKSPPEALLWSKRKLRLLQGILMYDPDIIALEEVDHFEDFFLPSLQKLGYEGLFVAKRESPCLKFANNSGPDGCALFYDRDRFSLQKHRDISLKDSSGEITNQVALMVNLFDKIQGKTLCAAVTHLKAKEGHEDLRLSQGKSLLQSISECIGDDKAVIVLGDFNAEPSEPVCKLMEDNQYLRMKNAYVTATGKNPEFTTWKIRPGKEVKHSIDYVWYSENLNVTGCLEIPESDGVPEERCPSLQYPSDHFSLVFDFCWG</sequence>
<dbReference type="OrthoDB" id="276515at2759"/>